<keyword evidence="2" id="KW-1185">Reference proteome</keyword>
<dbReference type="EMBL" id="CM039435">
    <property type="protein sequence ID" value="KAI4316007.1"/>
    <property type="molecule type" value="Genomic_DNA"/>
</dbReference>
<organism evidence="1 2">
    <name type="scientific">Bauhinia variegata</name>
    <name type="common">Purple orchid tree</name>
    <name type="synonym">Phanera variegata</name>
    <dbReference type="NCBI Taxonomy" id="167791"/>
    <lineage>
        <taxon>Eukaryota</taxon>
        <taxon>Viridiplantae</taxon>
        <taxon>Streptophyta</taxon>
        <taxon>Embryophyta</taxon>
        <taxon>Tracheophyta</taxon>
        <taxon>Spermatophyta</taxon>
        <taxon>Magnoliopsida</taxon>
        <taxon>eudicotyledons</taxon>
        <taxon>Gunneridae</taxon>
        <taxon>Pentapetalae</taxon>
        <taxon>rosids</taxon>
        <taxon>fabids</taxon>
        <taxon>Fabales</taxon>
        <taxon>Fabaceae</taxon>
        <taxon>Cercidoideae</taxon>
        <taxon>Cercideae</taxon>
        <taxon>Bauhiniinae</taxon>
        <taxon>Bauhinia</taxon>
    </lineage>
</organism>
<name>A0ACB9LXM6_BAUVA</name>
<sequence length="633" mass="71451">MFISKTKPLRCLTKHISKFHLSTALFHTWHFLSLPSSPSLTQIKQAHARILVSGLAADARFMGHLLAHLSLSDSVPLGYCKSIFRAISFPSVFAFNNMIRCLAKGNSNSPLQSLALYSSMQRGYLKPNNYTFTFLLQACSFASANTEGIQVHTHVMKLGFGNDVFIRNALIHLYCACSRVENSKRVFEEDALCRDVVTWNSMLAALVRSGQISVAERMFVEMLDKDVISWSTMITGYVQNGLLKKGLECFNEMREKGIKPNEAILVTALSASAQLGLISYGRLIHSTIESVNFPLTVPVGTTLIDMYAKYGCIEQSKFLFNCMPKKDICTWNVMICGLALHCHAKQVLALFQSFISEGFSPVNITFIGVLNACSRAGMVSEGRHYFKLMTNDYGIQPEMEHYGCMVDLLARAGLIDEAAQLIETMVVPLDPVLWSTLLGACKIYGLVEMGENIGNKLIQLDPNRDGHYVQLARIYAKARKWEDVVRVRRLMAERTRKIAGWSLIEAQGRVHRFFAGDREHERCYDIYKMLESIGLRVAEAGYLPNISPVLHDIGEEEKENAIKEHSERLAIAFGILVTEVRDCIRIVKNLRVCEDCHEVTKIISRIFKREIIVRDGSRFHHFKEGKCSCLDYW</sequence>
<gene>
    <name evidence="1" type="ORF">L6164_024027</name>
</gene>
<comment type="caution">
    <text evidence="1">The sequence shown here is derived from an EMBL/GenBank/DDBJ whole genome shotgun (WGS) entry which is preliminary data.</text>
</comment>
<accession>A0ACB9LXM6</accession>
<evidence type="ECO:0000313" key="2">
    <source>
        <dbReference type="Proteomes" id="UP000828941"/>
    </source>
</evidence>
<dbReference type="Proteomes" id="UP000828941">
    <property type="component" value="Chromosome 10"/>
</dbReference>
<proteinExistence type="predicted"/>
<evidence type="ECO:0000313" key="1">
    <source>
        <dbReference type="EMBL" id="KAI4316007.1"/>
    </source>
</evidence>
<protein>
    <submittedName>
        <fullName evidence="1">Uncharacterized protein</fullName>
    </submittedName>
</protein>
<reference evidence="1 2" key="1">
    <citation type="journal article" date="2022" name="DNA Res.">
        <title>Chromosomal-level genome assembly of the orchid tree Bauhinia variegata (Leguminosae; Cercidoideae) supports the allotetraploid origin hypothesis of Bauhinia.</title>
        <authorList>
            <person name="Zhong Y."/>
            <person name="Chen Y."/>
            <person name="Zheng D."/>
            <person name="Pang J."/>
            <person name="Liu Y."/>
            <person name="Luo S."/>
            <person name="Meng S."/>
            <person name="Qian L."/>
            <person name="Wei D."/>
            <person name="Dai S."/>
            <person name="Zhou R."/>
        </authorList>
    </citation>
    <scope>NUCLEOTIDE SEQUENCE [LARGE SCALE GENOMIC DNA]</scope>
    <source>
        <strain evidence="1">BV-YZ2020</strain>
    </source>
</reference>